<evidence type="ECO:0000313" key="1">
    <source>
        <dbReference type="EMBL" id="KFB68731.1"/>
    </source>
</evidence>
<comment type="caution">
    <text evidence="1">The sequence shown here is derived from an EMBL/GenBank/DDBJ whole genome shotgun (WGS) entry which is preliminary data.</text>
</comment>
<proteinExistence type="predicted"/>
<dbReference type="EMBL" id="JDSS02000019">
    <property type="protein sequence ID" value="KFB68731.1"/>
    <property type="molecule type" value="Genomic_DNA"/>
</dbReference>
<protein>
    <submittedName>
        <fullName evidence="1">Uncharacterized protein</fullName>
    </submittedName>
</protein>
<accession>A0A084Y1Y7</accession>
<reference evidence="1 2" key="1">
    <citation type="submission" date="2014-07" db="EMBL/GenBank/DDBJ databases">
        <title>Expanding our view of genomic diversity in Candidatus Accumulibacter clades.</title>
        <authorList>
            <person name="Skennerton C.T."/>
            <person name="Barr J.J."/>
            <person name="Slater F.R."/>
            <person name="Bond P.L."/>
            <person name="Tyson G.W."/>
        </authorList>
    </citation>
    <scope>NUCLEOTIDE SEQUENCE [LARGE SCALE GENOMIC DNA]</scope>
    <source>
        <strain evidence="2">SK-01</strain>
    </source>
</reference>
<dbReference type="AlphaFoldDB" id="A0A084Y1Y7"/>
<evidence type="ECO:0000313" key="2">
    <source>
        <dbReference type="Proteomes" id="UP000019812"/>
    </source>
</evidence>
<dbReference type="Proteomes" id="UP000019812">
    <property type="component" value="Unassembled WGS sequence"/>
</dbReference>
<organism evidence="1 2">
    <name type="scientific">Candidatus Accumulibacter vicinus</name>
    <dbReference type="NCBI Taxonomy" id="2954382"/>
    <lineage>
        <taxon>Bacteria</taxon>
        <taxon>Pseudomonadati</taxon>
        <taxon>Pseudomonadota</taxon>
        <taxon>Betaproteobacteria</taxon>
        <taxon>Candidatus Accumulibacter</taxon>
    </lineage>
</organism>
<gene>
    <name evidence="1" type="ORF">CAPSK01_001585</name>
</gene>
<name>A0A084Y1Y7_9PROT</name>
<sequence>MGLLPPGGRFPRSRRPFVELLIGGMFNPEGWVTRAIGAIRREARWTAYYKLIGRAPILVGEPSIRLLQRVLPILVVLRRIAVNRSPTHPITFADRNDSSGLYAVRIVRRPK</sequence>